<dbReference type="EMBL" id="JBHUII010000013">
    <property type="protein sequence ID" value="MFD2207996.1"/>
    <property type="molecule type" value="Genomic_DNA"/>
</dbReference>
<dbReference type="Pfam" id="PF02518">
    <property type="entry name" value="HATPase_c"/>
    <property type="match status" value="1"/>
</dbReference>
<name>A0ABW5BSY7_9PROT</name>
<dbReference type="InterPro" id="IPR003594">
    <property type="entry name" value="HATPase_dom"/>
</dbReference>
<protein>
    <recommendedName>
        <fullName evidence="2">histidine kinase</fullName>
        <ecNumber evidence="2">2.7.13.3</ecNumber>
    </recommendedName>
</protein>
<dbReference type="InterPro" id="IPR036890">
    <property type="entry name" value="HATPase_C_sf"/>
</dbReference>
<sequence>MIIEQSNECALTSDVRSNVSALFLENSIEAVLVTDALGSIVYANPAVSQNFGFTVYDLIGRTIFDFIKVSSEEQKSLLMLGAADGNAVPCEGVVETVTGVLLDVLLRSFRLNDKGDMHRAFFVRDISARVSIRKELKSSQQLMGSIVEGVSDAILATNQTGDLTLFNKGAESVFGYRAEEIIGKDISILVPNDLELNHIKQLIGIRDNDFYTRNIEMNGGMTGEISGQRKNGEIFPAEATIMQINDGEELSFAAVIRDISERIKVQDELQEAKEMAEIANQMKSSFLANMSHELRTPLNAIIGFSEFITGEHLGRLEHKKYREYVGDILNSGRHLLTIVNDILDLSRVEAGEVKLNESVVCIRQSILSAYRFVTRQAKGKNISLNVNLDDDLSYLFADERILKQIIINLVTNAVKFTPEGGSIKATINTFREDGRLSLIITDTGIGIAEEDLERVIKPFEQSESSYTKTIEGTGLGLSLAQSLMELHGGDLNITSELGVGTSVELTFPSYRVVPSDNMFGQSGKKLSA</sequence>
<keyword evidence="3" id="KW-0597">Phosphoprotein</keyword>
<dbReference type="GO" id="GO:0016301">
    <property type="term" value="F:kinase activity"/>
    <property type="evidence" value="ECO:0007669"/>
    <property type="project" value="UniProtKB-KW"/>
</dbReference>
<dbReference type="PANTHER" id="PTHR43047:SF63">
    <property type="entry name" value="HISTIDINE KINASE"/>
    <property type="match status" value="1"/>
</dbReference>
<evidence type="ECO:0000313" key="9">
    <source>
        <dbReference type="EMBL" id="MFD2207996.1"/>
    </source>
</evidence>
<dbReference type="InterPro" id="IPR000014">
    <property type="entry name" value="PAS"/>
</dbReference>
<dbReference type="InterPro" id="IPR036097">
    <property type="entry name" value="HisK_dim/P_sf"/>
</dbReference>
<dbReference type="CDD" id="cd00082">
    <property type="entry name" value="HisKA"/>
    <property type="match status" value="1"/>
</dbReference>
<dbReference type="RefSeq" id="WP_380255186.1">
    <property type="nucleotide sequence ID" value="NZ_JBHUII010000013.1"/>
</dbReference>
<comment type="caution">
    <text evidence="9">The sequence shown here is derived from an EMBL/GenBank/DDBJ whole genome shotgun (WGS) entry which is preliminary data.</text>
</comment>
<evidence type="ECO:0000256" key="5">
    <source>
        <dbReference type="ARBA" id="ARBA00022777"/>
    </source>
</evidence>
<dbReference type="InterPro" id="IPR003661">
    <property type="entry name" value="HisK_dim/P_dom"/>
</dbReference>
<dbReference type="Pfam" id="PF13426">
    <property type="entry name" value="PAS_9"/>
    <property type="match status" value="2"/>
</dbReference>
<feature type="domain" description="PAS" evidence="7">
    <location>
        <begin position="139"/>
        <end position="195"/>
    </location>
</feature>
<dbReference type="InterPro" id="IPR000700">
    <property type="entry name" value="PAS-assoc_C"/>
</dbReference>
<keyword evidence="4" id="KW-0808">Transferase</keyword>
<dbReference type="CDD" id="cd00130">
    <property type="entry name" value="PAS"/>
    <property type="match status" value="2"/>
</dbReference>
<dbReference type="Proteomes" id="UP001597294">
    <property type="component" value="Unassembled WGS sequence"/>
</dbReference>
<dbReference type="Gene3D" id="3.30.450.20">
    <property type="entry name" value="PAS domain"/>
    <property type="match status" value="2"/>
</dbReference>
<feature type="domain" description="PAC" evidence="8">
    <location>
        <begin position="221"/>
        <end position="271"/>
    </location>
</feature>
<gene>
    <name evidence="9" type="ORF">ACFSKO_20455</name>
</gene>
<keyword evidence="10" id="KW-1185">Reference proteome</keyword>
<evidence type="ECO:0000259" key="7">
    <source>
        <dbReference type="PROSITE" id="PS50112"/>
    </source>
</evidence>
<dbReference type="PRINTS" id="PR00344">
    <property type="entry name" value="BCTRLSENSOR"/>
</dbReference>
<comment type="catalytic activity">
    <reaction evidence="1">
        <text>ATP + protein L-histidine = ADP + protein N-phospho-L-histidine.</text>
        <dbReference type="EC" id="2.7.13.3"/>
    </reaction>
</comment>
<dbReference type="PROSITE" id="PS50113">
    <property type="entry name" value="PAC"/>
    <property type="match status" value="1"/>
</dbReference>
<evidence type="ECO:0000313" key="10">
    <source>
        <dbReference type="Proteomes" id="UP001597294"/>
    </source>
</evidence>
<dbReference type="InterPro" id="IPR005467">
    <property type="entry name" value="His_kinase_dom"/>
</dbReference>
<dbReference type="SMART" id="SM00388">
    <property type="entry name" value="HisKA"/>
    <property type="match status" value="1"/>
</dbReference>
<dbReference type="SUPFAM" id="SSF55785">
    <property type="entry name" value="PYP-like sensor domain (PAS domain)"/>
    <property type="match status" value="2"/>
</dbReference>
<dbReference type="SUPFAM" id="SSF55874">
    <property type="entry name" value="ATPase domain of HSP90 chaperone/DNA topoisomerase II/histidine kinase"/>
    <property type="match status" value="1"/>
</dbReference>
<evidence type="ECO:0000256" key="3">
    <source>
        <dbReference type="ARBA" id="ARBA00022553"/>
    </source>
</evidence>
<proteinExistence type="predicted"/>
<dbReference type="Gene3D" id="1.10.287.130">
    <property type="match status" value="1"/>
</dbReference>
<dbReference type="SMART" id="SM00091">
    <property type="entry name" value="PAS"/>
    <property type="match status" value="2"/>
</dbReference>
<dbReference type="Gene3D" id="3.30.565.10">
    <property type="entry name" value="Histidine kinase-like ATPase, C-terminal domain"/>
    <property type="match status" value="1"/>
</dbReference>
<evidence type="ECO:0000259" key="6">
    <source>
        <dbReference type="PROSITE" id="PS50109"/>
    </source>
</evidence>
<dbReference type="PANTHER" id="PTHR43047">
    <property type="entry name" value="TWO-COMPONENT HISTIDINE PROTEIN KINASE"/>
    <property type="match status" value="1"/>
</dbReference>
<organism evidence="9 10">
    <name type="scientific">Kiloniella antarctica</name>
    <dbReference type="NCBI Taxonomy" id="1550907"/>
    <lineage>
        <taxon>Bacteria</taxon>
        <taxon>Pseudomonadati</taxon>
        <taxon>Pseudomonadota</taxon>
        <taxon>Alphaproteobacteria</taxon>
        <taxon>Rhodospirillales</taxon>
        <taxon>Kiloniellaceae</taxon>
        <taxon>Kiloniella</taxon>
    </lineage>
</organism>
<feature type="domain" description="Histidine kinase" evidence="6">
    <location>
        <begin position="289"/>
        <end position="511"/>
    </location>
</feature>
<dbReference type="SMART" id="SM00387">
    <property type="entry name" value="HATPase_c"/>
    <property type="match status" value="1"/>
</dbReference>
<dbReference type="InterPro" id="IPR035965">
    <property type="entry name" value="PAS-like_dom_sf"/>
</dbReference>
<evidence type="ECO:0000256" key="1">
    <source>
        <dbReference type="ARBA" id="ARBA00000085"/>
    </source>
</evidence>
<dbReference type="InterPro" id="IPR001610">
    <property type="entry name" value="PAC"/>
</dbReference>
<dbReference type="EC" id="2.7.13.3" evidence="2"/>
<reference evidence="10" key="1">
    <citation type="journal article" date="2019" name="Int. J. Syst. Evol. Microbiol.">
        <title>The Global Catalogue of Microorganisms (GCM) 10K type strain sequencing project: providing services to taxonomists for standard genome sequencing and annotation.</title>
        <authorList>
            <consortium name="The Broad Institute Genomics Platform"/>
            <consortium name="The Broad Institute Genome Sequencing Center for Infectious Disease"/>
            <person name="Wu L."/>
            <person name="Ma J."/>
        </authorList>
    </citation>
    <scope>NUCLEOTIDE SEQUENCE [LARGE SCALE GENOMIC DNA]</scope>
    <source>
        <strain evidence="10">CGMCC 4.7192</strain>
    </source>
</reference>
<keyword evidence="5 9" id="KW-0418">Kinase</keyword>
<dbReference type="SMART" id="SM00086">
    <property type="entry name" value="PAC"/>
    <property type="match status" value="1"/>
</dbReference>
<dbReference type="InterPro" id="IPR004358">
    <property type="entry name" value="Sig_transdc_His_kin-like_C"/>
</dbReference>
<dbReference type="PROSITE" id="PS50109">
    <property type="entry name" value="HIS_KIN"/>
    <property type="match status" value="1"/>
</dbReference>
<dbReference type="NCBIfam" id="TIGR00229">
    <property type="entry name" value="sensory_box"/>
    <property type="match status" value="2"/>
</dbReference>
<dbReference type="CDD" id="cd16922">
    <property type="entry name" value="HATPase_EvgS-ArcB-TorS-like"/>
    <property type="match status" value="1"/>
</dbReference>
<accession>A0ABW5BSY7</accession>
<evidence type="ECO:0000256" key="4">
    <source>
        <dbReference type="ARBA" id="ARBA00022679"/>
    </source>
</evidence>
<evidence type="ECO:0000256" key="2">
    <source>
        <dbReference type="ARBA" id="ARBA00012438"/>
    </source>
</evidence>
<dbReference type="SUPFAM" id="SSF47384">
    <property type="entry name" value="Homodimeric domain of signal transducing histidine kinase"/>
    <property type="match status" value="1"/>
</dbReference>
<dbReference type="PROSITE" id="PS50112">
    <property type="entry name" value="PAS"/>
    <property type="match status" value="2"/>
</dbReference>
<dbReference type="Pfam" id="PF00512">
    <property type="entry name" value="HisKA"/>
    <property type="match status" value="1"/>
</dbReference>
<evidence type="ECO:0000259" key="8">
    <source>
        <dbReference type="PROSITE" id="PS50113"/>
    </source>
</evidence>
<feature type="domain" description="PAS" evidence="7">
    <location>
        <begin position="24"/>
        <end position="67"/>
    </location>
</feature>